<dbReference type="InterPro" id="IPR002355">
    <property type="entry name" value="Cu_oxidase_Cu_BS"/>
</dbReference>
<comment type="caution">
    <text evidence="7">The sequence shown here is derived from an EMBL/GenBank/DDBJ whole genome shotgun (WGS) entry which is preliminary data.</text>
</comment>
<dbReference type="InterPro" id="IPR001767">
    <property type="entry name" value="Hedgehog_Hint"/>
</dbReference>
<dbReference type="CDD" id="cd13858">
    <property type="entry name" value="CuRO_1_tcLCC2_insect_like"/>
    <property type="match status" value="1"/>
</dbReference>
<proteinExistence type="inferred from homology"/>
<dbReference type="Pfam" id="PF01079">
    <property type="entry name" value="Hint"/>
    <property type="match status" value="1"/>
</dbReference>
<dbReference type="PANTHER" id="PTHR11709">
    <property type="entry name" value="MULTI-COPPER OXIDASE"/>
    <property type="match status" value="1"/>
</dbReference>
<dbReference type="CDD" id="cd00081">
    <property type="entry name" value="Hint"/>
    <property type="match status" value="1"/>
</dbReference>
<dbReference type="InterPro" id="IPR033138">
    <property type="entry name" value="Cu_oxidase_CS"/>
</dbReference>
<evidence type="ECO:0000259" key="6">
    <source>
        <dbReference type="SMART" id="SM00306"/>
    </source>
</evidence>
<dbReference type="Gene3D" id="2.60.40.420">
    <property type="entry name" value="Cupredoxins - blue copper proteins"/>
    <property type="match status" value="3"/>
</dbReference>
<dbReference type="SUPFAM" id="SSF49503">
    <property type="entry name" value="Cupredoxins"/>
    <property type="match status" value="3"/>
</dbReference>
<dbReference type="PANTHER" id="PTHR11709:SF394">
    <property type="entry name" value="FI03373P-RELATED"/>
    <property type="match status" value="1"/>
</dbReference>
<dbReference type="PROSITE" id="PS50817">
    <property type="entry name" value="INTEIN_N_TER"/>
    <property type="match status" value="1"/>
</dbReference>
<dbReference type="Pfam" id="PF00394">
    <property type="entry name" value="Cu-oxidase"/>
    <property type="match status" value="1"/>
</dbReference>
<dbReference type="AlphaFoldDB" id="A0A8B6HLF2"/>
<dbReference type="GO" id="GO:0016539">
    <property type="term" value="P:intein-mediated protein splicing"/>
    <property type="evidence" value="ECO:0007669"/>
    <property type="project" value="InterPro"/>
</dbReference>
<keyword evidence="2" id="KW-0479">Metal-binding</keyword>
<reference evidence="7" key="1">
    <citation type="submission" date="2018-11" db="EMBL/GenBank/DDBJ databases">
        <authorList>
            <person name="Alioto T."/>
            <person name="Alioto T."/>
        </authorList>
    </citation>
    <scope>NUCLEOTIDE SEQUENCE</scope>
</reference>
<evidence type="ECO:0000256" key="5">
    <source>
        <dbReference type="SAM" id="SignalP"/>
    </source>
</evidence>
<evidence type="ECO:0000256" key="4">
    <source>
        <dbReference type="ARBA" id="ARBA00023008"/>
    </source>
</evidence>
<dbReference type="InterPro" id="IPR011707">
    <property type="entry name" value="Cu-oxidase-like_N"/>
</dbReference>
<evidence type="ECO:0000256" key="2">
    <source>
        <dbReference type="ARBA" id="ARBA00022723"/>
    </source>
</evidence>
<dbReference type="SMART" id="SM00306">
    <property type="entry name" value="HintN"/>
    <property type="match status" value="1"/>
</dbReference>
<dbReference type="CDD" id="cd13905">
    <property type="entry name" value="CuRO_3_tcLLC2_insect_like"/>
    <property type="match status" value="1"/>
</dbReference>
<accession>A0A8B6HLF2</accession>
<dbReference type="InterPro" id="IPR003587">
    <property type="entry name" value="Hint_dom_N"/>
</dbReference>
<dbReference type="InterPro" id="IPR008972">
    <property type="entry name" value="Cupredoxin"/>
</dbReference>
<dbReference type="InterPro" id="IPR001117">
    <property type="entry name" value="Cu-oxidase_2nd"/>
</dbReference>
<dbReference type="SUPFAM" id="SSF51294">
    <property type="entry name" value="Hedgehog/intein (Hint) domain"/>
    <property type="match status" value="1"/>
</dbReference>
<dbReference type="FunFam" id="2.60.40.420:FF:000045">
    <property type="entry name" value="Laccase 2"/>
    <property type="match status" value="1"/>
</dbReference>
<dbReference type="OrthoDB" id="2121828at2759"/>
<protein>
    <recommendedName>
        <fullName evidence="6">Hint domain-containing protein</fullName>
    </recommendedName>
</protein>
<dbReference type="Pfam" id="PF07731">
    <property type="entry name" value="Cu-oxidase_2"/>
    <property type="match status" value="1"/>
</dbReference>
<dbReference type="GO" id="GO:0016491">
    <property type="term" value="F:oxidoreductase activity"/>
    <property type="evidence" value="ECO:0007669"/>
    <property type="project" value="UniProtKB-KW"/>
</dbReference>
<dbReference type="GO" id="GO:0006826">
    <property type="term" value="P:iron ion transport"/>
    <property type="evidence" value="ECO:0007669"/>
    <property type="project" value="TreeGrafter"/>
</dbReference>
<dbReference type="EMBL" id="UYJE01010209">
    <property type="protein sequence ID" value="VDI80898.1"/>
    <property type="molecule type" value="Genomic_DNA"/>
</dbReference>
<dbReference type="CDD" id="cd13884">
    <property type="entry name" value="CuRO_2_tcLCC_insect_like"/>
    <property type="match status" value="1"/>
</dbReference>
<feature type="domain" description="Hint" evidence="6">
    <location>
        <begin position="687"/>
        <end position="791"/>
    </location>
</feature>
<dbReference type="PROSITE" id="PS00080">
    <property type="entry name" value="MULTICOPPER_OXIDASE2"/>
    <property type="match status" value="1"/>
</dbReference>
<keyword evidence="3" id="KW-0560">Oxidoreductase</keyword>
<keyword evidence="4" id="KW-0186">Copper</keyword>
<dbReference type="Gene3D" id="2.170.16.10">
    <property type="entry name" value="Hedgehog/Intein (Hint) domain"/>
    <property type="match status" value="1"/>
</dbReference>
<dbReference type="GO" id="GO:0005886">
    <property type="term" value="C:plasma membrane"/>
    <property type="evidence" value="ECO:0007669"/>
    <property type="project" value="TreeGrafter"/>
</dbReference>
<dbReference type="GO" id="GO:0005507">
    <property type="term" value="F:copper ion binding"/>
    <property type="evidence" value="ECO:0007669"/>
    <property type="project" value="InterPro"/>
</dbReference>
<dbReference type="InterPro" id="IPR036844">
    <property type="entry name" value="Hint_dom_sf"/>
</dbReference>
<dbReference type="GO" id="GO:0016540">
    <property type="term" value="P:protein autoprocessing"/>
    <property type="evidence" value="ECO:0007669"/>
    <property type="project" value="InterPro"/>
</dbReference>
<gene>
    <name evidence="7" type="ORF">MGAL_10B072458</name>
</gene>
<dbReference type="PROSITE" id="PS00079">
    <property type="entry name" value="MULTICOPPER_OXIDASE1"/>
    <property type="match status" value="1"/>
</dbReference>
<feature type="signal peptide" evidence="5">
    <location>
        <begin position="1"/>
        <end position="21"/>
    </location>
</feature>
<organism evidence="7 8">
    <name type="scientific">Mytilus galloprovincialis</name>
    <name type="common">Mediterranean mussel</name>
    <dbReference type="NCBI Taxonomy" id="29158"/>
    <lineage>
        <taxon>Eukaryota</taxon>
        <taxon>Metazoa</taxon>
        <taxon>Spiralia</taxon>
        <taxon>Lophotrochozoa</taxon>
        <taxon>Mollusca</taxon>
        <taxon>Bivalvia</taxon>
        <taxon>Autobranchia</taxon>
        <taxon>Pteriomorphia</taxon>
        <taxon>Mytilida</taxon>
        <taxon>Mytiloidea</taxon>
        <taxon>Mytilidae</taxon>
        <taxon>Mytilinae</taxon>
        <taxon>Mytilus</taxon>
    </lineage>
</organism>
<name>A0A8B6HLF2_MYTGA</name>
<sequence length="802" mass="90686">MALKRTYFAIVVLMTIQHALLQTTDKEWFDRFLRTGEACKSNTCRLGDSTCECYLTIDHALTMMYRGEGQPAVLLKPLKGRAVRFYNETEFERSREDTFILADGYKPRIVIVVNGRFPGPTITAREGQEVIVHVRNLMHTDSTTIHWHGLHQKKSPWSDGVAFVTQCPILPGQNYTYKFNAKPFGTSFYHAHIGDQRTMGLYGPLIIIPKPDQQISSPQVDNVFIAIIQDWNHDDDEDALYQKMLWGVYDSSGNLVTETKDPSGARYSRFKCHSGLINGRGRFYRSSTEHNEVPLTRFEVEQNEDYRFRVISAATLYPFRVFVEGHRPIYILASDGFEIGKTEVESFIIHPGERIDFLLNADEPLGTYLLVAETLEVYSENEYHAAEAIIHYKNADINPNPPKVTARTCDSSGSTCRVFNCPFEHFSSQQNRKCVSFNDVESNDPNSNANEVKSNKVKEMFFNFAFPGEAGYTPGSVNGHQFLPPTVAAYAQPGLVDYTCEAWNASTICECTYSVTIDIDNKDLVYQFVMTNIGGGAGWSHPVHLHGHSFYVMKMVFATYDSDGKLTQNGTQDNIDIICPDSKNFCSDAKWRNESWVEGNHPDLNWINPPQKDTIIIPTGGYVIIRFKADNPGVWFFHCHIDLHNTNGMGMIIRESPNNQQPVPDKFPKCGSFLNDEDDGGDDDGGASCFSATSTVFTESRGYITLNNLTIGEKVLSMNKNNELHFSEVIMFLHRDVHSQSVFLIVETESRHKLYISKKHLIYISDSPSYITLRPTLAESIRVGQYILGTGILAFLLQEIDK</sequence>
<keyword evidence="5" id="KW-0732">Signal</keyword>
<evidence type="ECO:0000313" key="8">
    <source>
        <dbReference type="Proteomes" id="UP000596742"/>
    </source>
</evidence>
<dbReference type="InterPro" id="IPR006141">
    <property type="entry name" value="Intein_N"/>
</dbReference>
<dbReference type="InterPro" id="IPR011706">
    <property type="entry name" value="Cu-oxidase_C"/>
</dbReference>
<dbReference type="Pfam" id="PF07732">
    <property type="entry name" value="Cu-oxidase_3"/>
    <property type="match status" value="1"/>
</dbReference>
<evidence type="ECO:0000313" key="7">
    <source>
        <dbReference type="EMBL" id="VDI80898.1"/>
    </source>
</evidence>
<evidence type="ECO:0000256" key="1">
    <source>
        <dbReference type="ARBA" id="ARBA00010609"/>
    </source>
</evidence>
<dbReference type="Proteomes" id="UP000596742">
    <property type="component" value="Unassembled WGS sequence"/>
</dbReference>
<evidence type="ECO:0000256" key="3">
    <source>
        <dbReference type="ARBA" id="ARBA00023002"/>
    </source>
</evidence>
<feature type="chain" id="PRO_5032767740" description="Hint domain-containing protein" evidence="5">
    <location>
        <begin position="22"/>
        <end position="802"/>
    </location>
</feature>
<comment type="similarity">
    <text evidence="1">Belongs to the multicopper oxidase family.</text>
</comment>
<dbReference type="InterPro" id="IPR045087">
    <property type="entry name" value="Cu-oxidase_fam"/>
</dbReference>
<keyword evidence="8" id="KW-1185">Reference proteome</keyword>